<reference evidence="2" key="1">
    <citation type="journal article" date="2020" name="mSystems">
        <title>Genome- and Community-Level Interaction Insights into Carbon Utilization and Element Cycling Functions of Hydrothermarchaeota in Hydrothermal Sediment.</title>
        <authorList>
            <person name="Zhou Z."/>
            <person name="Liu Y."/>
            <person name="Xu W."/>
            <person name="Pan J."/>
            <person name="Luo Z.H."/>
            <person name="Li M."/>
        </authorList>
    </citation>
    <scope>NUCLEOTIDE SEQUENCE [LARGE SCALE GENOMIC DNA]</scope>
    <source>
        <strain evidence="2">HyVt-237</strain>
    </source>
</reference>
<organism evidence="2">
    <name type="scientific">candidate division WOR-3 bacterium</name>
    <dbReference type="NCBI Taxonomy" id="2052148"/>
    <lineage>
        <taxon>Bacteria</taxon>
        <taxon>Bacteria division WOR-3</taxon>
    </lineage>
</organism>
<keyword evidence="1" id="KW-0472">Membrane</keyword>
<evidence type="ECO:0000256" key="1">
    <source>
        <dbReference type="SAM" id="Phobius"/>
    </source>
</evidence>
<comment type="caution">
    <text evidence="2">The sequence shown here is derived from an EMBL/GenBank/DDBJ whole genome shotgun (WGS) entry which is preliminary data.</text>
</comment>
<dbReference type="EMBL" id="DRBW01000085">
    <property type="protein sequence ID" value="HDM90025.1"/>
    <property type="molecule type" value="Genomic_DNA"/>
</dbReference>
<sequence>MRNEPREFAYIVVFGTIWGLVEIGLGSLLHTLNVPLKGSILTALTAGVALTGRTFVPTRGSLLQMGLIAAFLKIFSFGGSIALPLLGIMEEALILEGTLIVGGLTLPAYIAAGGLAVLWTPVHFLFVNGILITGKFHLYYDLLLGLLSGVTGLGREKAGLLFLLLALFLFLIGALAGALAWHLGRDIRRSALP</sequence>
<feature type="transmembrane region" description="Helical" evidence="1">
    <location>
        <begin position="68"/>
        <end position="89"/>
    </location>
</feature>
<proteinExistence type="predicted"/>
<dbReference type="Proteomes" id="UP000885931">
    <property type="component" value="Unassembled WGS sequence"/>
</dbReference>
<gene>
    <name evidence="2" type="ORF">ENG67_02320</name>
</gene>
<name>A0A7C0XAD6_UNCW3</name>
<feature type="transmembrane region" description="Helical" evidence="1">
    <location>
        <begin position="7"/>
        <end position="32"/>
    </location>
</feature>
<dbReference type="AlphaFoldDB" id="A0A7C0XAD6"/>
<accession>A0A7C0XAD6</accession>
<keyword evidence="1" id="KW-0812">Transmembrane</keyword>
<keyword evidence="1" id="KW-1133">Transmembrane helix</keyword>
<protein>
    <submittedName>
        <fullName evidence="2">Uncharacterized protein</fullName>
    </submittedName>
</protein>
<evidence type="ECO:0000313" key="2">
    <source>
        <dbReference type="EMBL" id="HDM90025.1"/>
    </source>
</evidence>
<feature type="transmembrane region" description="Helical" evidence="1">
    <location>
        <begin position="160"/>
        <end position="183"/>
    </location>
</feature>
<feature type="transmembrane region" description="Helical" evidence="1">
    <location>
        <begin position="38"/>
        <end position="56"/>
    </location>
</feature>